<dbReference type="InterPro" id="IPR005532">
    <property type="entry name" value="SUMF_dom"/>
</dbReference>
<dbReference type="GO" id="GO:0052699">
    <property type="term" value="P:ergothioneine biosynthetic process"/>
    <property type="evidence" value="ECO:0007669"/>
    <property type="project" value="InterPro"/>
</dbReference>
<dbReference type="RefSeq" id="WP_068619629.1">
    <property type="nucleotide sequence ID" value="NZ_CP016268.1"/>
</dbReference>
<dbReference type="SUPFAM" id="SSF56436">
    <property type="entry name" value="C-type lectin-like"/>
    <property type="match status" value="1"/>
</dbReference>
<dbReference type="OrthoDB" id="9768004at2"/>
<dbReference type="Proteomes" id="UP000092695">
    <property type="component" value="Chromosome"/>
</dbReference>
<evidence type="ECO:0000259" key="4">
    <source>
        <dbReference type="Pfam" id="PF03781"/>
    </source>
</evidence>
<dbReference type="Gene3D" id="3.90.1580.10">
    <property type="entry name" value="paralog of FGE (formylglycine-generating enzyme)"/>
    <property type="match status" value="2"/>
</dbReference>
<organism evidence="6 7">
    <name type="scientific">Woeseia oceani</name>
    <dbReference type="NCBI Taxonomy" id="1548547"/>
    <lineage>
        <taxon>Bacteria</taxon>
        <taxon>Pseudomonadati</taxon>
        <taxon>Pseudomonadota</taxon>
        <taxon>Gammaproteobacteria</taxon>
        <taxon>Woeseiales</taxon>
        <taxon>Woeseiaceae</taxon>
        <taxon>Woeseia</taxon>
    </lineage>
</organism>
<dbReference type="KEGG" id="woc:BA177_17700"/>
<dbReference type="Pfam" id="PF12867">
    <property type="entry name" value="DinB_2"/>
    <property type="match status" value="1"/>
</dbReference>
<keyword evidence="2" id="KW-0408">Iron</keyword>
<evidence type="ECO:0008006" key="8">
    <source>
        <dbReference type="Google" id="ProtNLM"/>
    </source>
</evidence>
<accession>A0A193LLM9</accession>
<dbReference type="NCBIfam" id="TIGR03440">
    <property type="entry name" value="egtB_TIGR03440"/>
    <property type="match status" value="1"/>
</dbReference>
<evidence type="ECO:0000313" key="6">
    <source>
        <dbReference type="EMBL" id="ANO53366.1"/>
    </source>
</evidence>
<dbReference type="InterPro" id="IPR042095">
    <property type="entry name" value="SUMF_sf"/>
</dbReference>
<dbReference type="PANTHER" id="PTHR23150:SF36">
    <property type="entry name" value="HERCYNINE OXYGENASE"/>
    <property type="match status" value="1"/>
</dbReference>
<dbReference type="PANTHER" id="PTHR23150">
    <property type="entry name" value="SULFATASE MODIFYING FACTOR 1, 2"/>
    <property type="match status" value="1"/>
</dbReference>
<dbReference type="InterPro" id="IPR016187">
    <property type="entry name" value="CTDL_fold"/>
</dbReference>
<comment type="pathway">
    <text evidence="3">Amino-acid biosynthesis; ergothioneine biosynthesis.</text>
</comment>
<sequence length="422" mass="48769">MLPDREAASRRHTPEALLARYQRVRRTTERLCSTLVPEDFVVQSMPDVSPTKWHLAHVSWFFERFVLEHFDSQYRRYNESFHYLFNSYYFSVGQMYARPKRGLLSRPTVAEIRQYRQHVDEQMQELIMRRAGDPELVQRTTLGLHHEQQHQELLLTDIKHVFSCNPLLPAVNSGLTIPPEASAADLTWQDGAAGIQEIGTNGDDAFCFDNETPRHRVLLQEHSLANRLVTNAEYRDFIRDGAYSNPALWLSDGWSVISQRNWQRPLYWSEDLEHEFTLAGQRTLELHAPVTHISYYEADAYARWAGARLPLEAEWETAAAQREIDGNFLDNNVWHPVAGNGQFFGDVWEWTASPYTAYPGFKPLAGSLGEYNGKFMCNQMTVRGGSCVTSREHMRASYRSFFYPDARWQFLGLRLAKNAVPA</sequence>
<feature type="domain" description="DinB-like" evidence="5">
    <location>
        <begin position="21"/>
        <end position="129"/>
    </location>
</feature>
<gene>
    <name evidence="6" type="ORF">BA177_17700</name>
</gene>
<dbReference type="InterPro" id="IPR024775">
    <property type="entry name" value="DinB-like"/>
</dbReference>
<feature type="domain" description="Sulfatase-modifying factor enzyme-like" evidence="4">
    <location>
        <begin position="342"/>
        <end position="417"/>
    </location>
</feature>
<proteinExistence type="predicted"/>
<dbReference type="EMBL" id="CP016268">
    <property type="protein sequence ID" value="ANO53366.1"/>
    <property type="molecule type" value="Genomic_DNA"/>
</dbReference>
<evidence type="ECO:0000256" key="2">
    <source>
        <dbReference type="ARBA" id="ARBA00023004"/>
    </source>
</evidence>
<protein>
    <recommendedName>
        <fullName evidence="8">Sulfatase maturase</fullName>
    </recommendedName>
</protein>
<evidence type="ECO:0000313" key="7">
    <source>
        <dbReference type="Proteomes" id="UP000092695"/>
    </source>
</evidence>
<evidence type="ECO:0000256" key="1">
    <source>
        <dbReference type="ARBA" id="ARBA00023002"/>
    </source>
</evidence>
<evidence type="ECO:0000256" key="3">
    <source>
        <dbReference type="ARBA" id="ARBA00037882"/>
    </source>
</evidence>
<dbReference type="AlphaFoldDB" id="A0A193LLM9"/>
<dbReference type="STRING" id="1548547.BA177_17700"/>
<dbReference type="InterPro" id="IPR017806">
    <property type="entry name" value="EgtB"/>
</dbReference>
<keyword evidence="7" id="KW-1185">Reference proteome</keyword>
<name>A0A193LLM9_9GAMM</name>
<dbReference type="Pfam" id="PF03781">
    <property type="entry name" value="FGE-sulfatase"/>
    <property type="match status" value="2"/>
</dbReference>
<feature type="domain" description="Sulfatase-modifying factor enzyme-like" evidence="4">
    <location>
        <begin position="193"/>
        <end position="321"/>
    </location>
</feature>
<dbReference type="InterPro" id="IPR034660">
    <property type="entry name" value="DinB/YfiT-like"/>
</dbReference>
<dbReference type="InterPro" id="IPR051043">
    <property type="entry name" value="Sulfatase_Mod_Factor_Kinase"/>
</dbReference>
<dbReference type="SUPFAM" id="SSF109854">
    <property type="entry name" value="DinB/YfiT-like putative metalloenzymes"/>
    <property type="match status" value="1"/>
</dbReference>
<reference evidence="6 7" key="1">
    <citation type="submission" date="2016-06" db="EMBL/GenBank/DDBJ databases">
        <title>Complete genome sequence of a deep-branching marine Gamma Proteobacterium Woeseia oceani type strain XK5.</title>
        <authorList>
            <person name="Mu D."/>
            <person name="Du Z."/>
        </authorList>
    </citation>
    <scope>NUCLEOTIDE SEQUENCE [LARGE SCALE GENOMIC DNA]</scope>
    <source>
        <strain evidence="6 7">XK5</strain>
    </source>
</reference>
<evidence type="ECO:0000259" key="5">
    <source>
        <dbReference type="Pfam" id="PF12867"/>
    </source>
</evidence>
<keyword evidence="1" id="KW-0560">Oxidoreductase</keyword>